<dbReference type="RefSeq" id="WP_011447402.1">
    <property type="nucleotide sequence ID" value="NC_007796.1"/>
</dbReference>
<name>Q2FR43_METHJ</name>
<organism evidence="2 3">
    <name type="scientific">Methanospirillum hungatei JF-1 (strain ATCC 27890 / DSM 864 / NBRC 100397 / JF-1)</name>
    <dbReference type="NCBI Taxonomy" id="323259"/>
    <lineage>
        <taxon>Archaea</taxon>
        <taxon>Methanobacteriati</taxon>
        <taxon>Methanobacteriota</taxon>
        <taxon>Stenosarchaea group</taxon>
        <taxon>Methanomicrobia</taxon>
        <taxon>Methanomicrobiales</taxon>
        <taxon>Methanospirillaceae</taxon>
        <taxon>Methanospirillum</taxon>
    </lineage>
</organism>
<feature type="transmembrane region" description="Helical" evidence="1">
    <location>
        <begin position="120"/>
        <end position="139"/>
    </location>
</feature>
<dbReference type="eggNOG" id="arCOG03638">
    <property type="taxonomic scope" value="Archaea"/>
</dbReference>
<dbReference type="EnsemblBacteria" id="ABD40107">
    <property type="protein sequence ID" value="ABD40107"/>
    <property type="gene ID" value="Mhun_0337"/>
</dbReference>
<feature type="transmembrane region" description="Helical" evidence="1">
    <location>
        <begin position="79"/>
        <end position="98"/>
    </location>
</feature>
<dbReference type="AlphaFoldDB" id="Q2FR43"/>
<dbReference type="InterPro" id="IPR011435">
    <property type="entry name" value="UmpAB"/>
</dbReference>
<keyword evidence="1" id="KW-0812">Transmembrane</keyword>
<evidence type="ECO:0000256" key="1">
    <source>
        <dbReference type="SAM" id="Phobius"/>
    </source>
</evidence>
<dbReference type="HOGENOM" id="CLU_026769_0_0_2"/>
<keyword evidence="1" id="KW-1133">Transmembrane helix</keyword>
<evidence type="ECO:0008006" key="4">
    <source>
        <dbReference type="Google" id="ProtNLM"/>
    </source>
</evidence>
<protein>
    <recommendedName>
        <fullName evidence="4">DUF1538 domain-containing protein</fullName>
    </recommendedName>
</protein>
<dbReference type="InParanoid" id="Q2FR43"/>
<dbReference type="OrthoDB" id="136485at2157"/>
<gene>
    <name evidence="2" type="ordered locus">Mhun_0337</name>
</gene>
<keyword evidence="3" id="KW-1185">Reference proteome</keyword>
<feature type="transmembrane region" description="Helical" evidence="1">
    <location>
        <begin position="43"/>
        <end position="67"/>
    </location>
</feature>
<dbReference type="STRING" id="323259.Mhun_0337"/>
<dbReference type="GeneID" id="3923704"/>
<evidence type="ECO:0000313" key="2">
    <source>
        <dbReference type="EMBL" id="ABD40107.1"/>
    </source>
</evidence>
<feature type="transmembrane region" description="Helical" evidence="1">
    <location>
        <begin position="12"/>
        <end position="31"/>
    </location>
</feature>
<dbReference type="KEGG" id="mhu:Mhun_0337"/>
<accession>Q2FR43</accession>
<feature type="transmembrane region" description="Helical" evidence="1">
    <location>
        <begin position="212"/>
        <end position="231"/>
    </location>
</feature>
<dbReference type="Proteomes" id="UP000001941">
    <property type="component" value="Chromosome"/>
</dbReference>
<keyword evidence="1" id="KW-0472">Membrane</keyword>
<reference evidence="3" key="1">
    <citation type="journal article" date="2016" name="Stand. Genomic Sci.">
        <title>Complete genome sequence of Methanospirillum hungatei type strain JF1.</title>
        <authorList>
            <person name="Gunsalus R.P."/>
            <person name="Cook L.E."/>
            <person name="Crable B."/>
            <person name="Rohlin L."/>
            <person name="McDonald E."/>
            <person name="Mouttaki H."/>
            <person name="Sieber J.R."/>
            <person name="Poweleit N."/>
            <person name="Zhou H."/>
            <person name="Lapidus A.L."/>
            <person name="Daligault H.E."/>
            <person name="Land M."/>
            <person name="Gilna P."/>
            <person name="Ivanova N."/>
            <person name="Kyrpides N."/>
            <person name="Culley D.E."/>
            <person name="McInerney M.J."/>
        </authorList>
    </citation>
    <scope>NUCLEOTIDE SEQUENCE [LARGE SCALE GENOMIC DNA]</scope>
    <source>
        <strain evidence="3">ATCC 27890 / DSM 864 / NBRC 100397 / JF-1</strain>
    </source>
</reference>
<sequence length="232" mass="24468">MLSDFKSQFIEISKAITPIILVILIIHFLFIPDFSISNALVLILGSLMVTLGIALFLVGVNVGLIPIGNAIGSDIPRSGSIVIILMTTFFLGFLATIAEPNVRVLADMIQIVSENSIERLQFIMVISVGGGFFIATSIFRIIYNVPLAYLFSSGYLLVLLLLFFAPPDYVPIAFDAGGVTIGSINGPIFLAMGIGVTSILGGRSAISDGFGLIGLASLGSVISILIMGIVAL</sequence>
<dbReference type="EMBL" id="CP000254">
    <property type="protein sequence ID" value="ABD40107.1"/>
    <property type="molecule type" value="Genomic_DNA"/>
</dbReference>
<dbReference type="Pfam" id="PF07556">
    <property type="entry name" value="DUF1538"/>
    <property type="match status" value="1"/>
</dbReference>
<proteinExistence type="predicted"/>
<feature type="transmembrane region" description="Helical" evidence="1">
    <location>
        <begin position="177"/>
        <end position="200"/>
    </location>
</feature>
<feature type="transmembrane region" description="Helical" evidence="1">
    <location>
        <begin position="146"/>
        <end position="165"/>
    </location>
</feature>
<evidence type="ECO:0000313" key="3">
    <source>
        <dbReference type="Proteomes" id="UP000001941"/>
    </source>
</evidence>